<name>A0A7D6C9V3_9ACTN</name>
<reference evidence="1" key="1">
    <citation type="submission" date="2020-08" db="EMBL/GenBank/DDBJ databases">
        <title>A bifunctional nitrone conjugated secondary metabolite targeting the ribosome.</title>
        <authorList>
            <person name="Limbrick E.M."/>
            <person name="Graf M."/>
            <person name="Derewacz D.K."/>
            <person name="Nguyen F."/>
            <person name="Spraggins J.M."/>
            <person name="Wieland M."/>
            <person name="Ynigez-Gutierrez A.E."/>
            <person name="Reisman B.J."/>
            <person name="Zinshteyn B."/>
            <person name="McCulloch K."/>
            <person name="Iverson T.M."/>
            <person name="Green R."/>
            <person name="Wilson D.N."/>
            <person name="Bachmann B.O."/>
        </authorList>
    </citation>
    <scope>NUCLEOTIDE SEQUENCE</scope>
    <source>
        <strain evidence="1">Africana</strain>
    </source>
</reference>
<protein>
    <recommendedName>
        <fullName evidence="2">Amidohydrolase family protein</fullName>
    </recommendedName>
</protein>
<evidence type="ECO:0000313" key="1">
    <source>
        <dbReference type="EMBL" id="QLJ97402.1"/>
    </source>
</evidence>
<dbReference type="EMBL" id="CP058905">
    <property type="protein sequence ID" value="QLJ97402.1"/>
    <property type="molecule type" value="Genomic_DNA"/>
</dbReference>
<evidence type="ECO:0008006" key="2">
    <source>
        <dbReference type="Google" id="ProtNLM"/>
    </source>
</evidence>
<dbReference type="SUPFAM" id="SSF51556">
    <property type="entry name" value="Metallo-dependent hydrolases"/>
    <property type="match status" value="1"/>
</dbReference>
<organism evidence="1">
    <name type="scientific">Micromonospora carbonacea</name>
    <dbReference type="NCBI Taxonomy" id="47853"/>
    <lineage>
        <taxon>Bacteria</taxon>
        <taxon>Bacillati</taxon>
        <taxon>Actinomycetota</taxon>
        <taxon>Actinomycetes</taxon>
        <taxon>Micromonosporales</taxon>
        <taxon>Micromonosporaceae</taxon>
        <taxon>Micromonospora</taxon>
    </lineage>
</organism>
<dbReference type="Gene3D" id="3.20.20.140">
    <property type="entry name" value="Metal-dependent hydrolases"/>
    <property type="match status" value="1"/>
</dbReference>
<sequence>MQALLFAARNCPNIHVVYGRDSSWFPRGHVTRYLDDQLGICPELGLPDDHLRAIFAGNAERLLGLDTTTG</sequence>
<accession>A0A7D6C9V3</accession>
<dbReference type="InterPro" id="IPR032466">
    <property type="entry name" value="Metal_Hydrolase"/>
</dbReference>
<proteinExistence type="predicted"/>
<dbReference type="AlphaFoldDB" id="A0A7D6C9V3"/>
<gene>
    <name evidence="1" type="ORF">HZU44_21600</name>
</gene>